<dbReference type="AlphaFoldDB" id="A0A7M5UQV2"/>
<dbReference type="GO" id="GO:0005737">
    <property type="term" value="C:cytoplasm"/>
    <property type="evidence" value="ECO:0007669"/>
    <property type="project" value="TreeGrafter"/>
</dbReference>
<dbReference type="Gene3D" id="2.30.29.30">
    <property type="entry name" value="Pleckstrin-homology domain (PH domain)/Phosphotyrosine-binding domain (PTB)"/>
    <property type="match status" value="1"/>
</dbReference>
<dbReference type="PANTHER" id="PTHR10807">
    <property type="entry name" value="MYOTUBULARIN-RELATED"/>
    <property type="match status" value="1"/>
</dbReference>
<dbReference type="InterPro" id="IPR011993">
    <property type="entry name" value="PH-like_dom_sf"/>
</dbReference>
<keyword evidence="4" id="KW-1185">Reference proteome</keyword>
<dbReference type="OrthoDB" id="271628at2759"/>
<reference evidence="3" key="1">
    <citation type="submission" date="2021-01" db="UniProtKB">
        <authorList>
            <consortium name="EnsemblMetazoa"/>
        </authorList>
    </citation>
    <scope>IDENTIFICATION</scope>
</reference>
<evidence type="ECO:0000313" key="4">
    <source>
        <dbReference type="Proteomes" id="UP000594262"/>
    </source>
</evidence>
<organism evidence="3 4">
    <name type="scientific">Clytia hemisphaerica</name>
    <dbReference type="NCBI Taxonomy" id="252671"/>
    <lineage>
        <taxon>Eukaryota</taxon>
        <taxon>Metazoa</taxon>
        <taxon>Cnidaria</taxon>
        <taxon>Hydrozoa</taxon>
        <taxon>Hydroidolina</taxon>
        <taxon>Leptothecata</taxon>
        <taxon>Obeliida</taxon>
        <taxon>Clytiidae</taxon>
        <taxon>Clytia</taxon>
    </lineage>
</organism>
<evidence type="ECO:0000259" key="2">
    <source>
        <dbReference type="PROSITE" id="PS51339"/>
    </source>
</evidence>
<dbReference type="InterPro" id="IPR030564">
    <property type="entry name" value="Myotubularin"/>
</dbReference>
<feature type="domain" description="Myotubularin phosphatase" evidence="2">
    <location>
        <begin position="188"/>
        <end position="511"/>
    </location>
</feature>
<dbReference type="Pfam" id="PF06602">
    <property type="entry name" value="Myotub-related"/>
    <property type="match status" value="2"/>
</dbReference>
<dbReference type="EnsemblMetazoa" id="CLYHEMT004254.1">
    <property type="protein sequence ID" value="CLYHEMP004254.1"/>
    <property type="gene ID" value="CLYHEMG004254"/>
</dbReference>
<dbReference type="InterPro" id="IPR029021">
    <property type="entry name" value="Prot-tyrosine_phosphatase-like"/>
</dbReference>
<dbReference type="GO" id="GO:0046856">
    <property type="term" value="P:phosphatidylinositol dephosphorylation"/>
    <property type="evidence" value="ECO:0007669"/>
    <property type="project" value="TreeGrafter"/>
</dbReference>
<protein>
    <recommendedName>
        <fullName evidence="2">Myotubularin phosphatase domain-containing protein</fullName>
    </recommendedName>
</protein>
<dbReference type="PROSITE" id="PS51339">
    <property type="entry name" value="PPASE_MYOTUBULARIN"/>
    <property type="match status" value="1"/>
</dbReference>
<comment type="similarity">
    <text evidence="1">Belongs to the protein-tyrosine phosphatase family. Non-receptor class myotubularin subfamily.</text>
</comment>
<dbReference type="InterPro" id="IPR010569">
    <property type="entry name" value="Myotubularin-like_Pase_dom"/>
</dbReference>
<dbReference type="GO" id="GO:0016020">
    <property type="term" value="C:membrane"/>
    <property type="evidence" value="ECO:0007669"/>
    <property type="project" value="TreeGrafter"/>
</dbReference>
<proteinExistence type="inferred from homology"/>
<accession>A0A7M5UQV2</accession>
<sequence length="511" mass="58349">MAARNLAFNDRIEENAVQVFLGESVLAKANVNRLNIMGSRNSGARGTLFVTNFKVAFTSNCGGGYDFKKPSSLDKLLSEEVDDKDDIIPLTVIEHLFAISTSKQKRKKIKDASKELSSNYDIIEIVTKDFRIIQYDFKLTSEESRKPLIKMLSHYSFPTALSRLFAFDYGKKAWQPNTNLTERAFCTYSHAKDYELDLNRLGASEQWRVSKVNVEYRLCKSLPQYNVCPASLDDESIIVAASKYPNNRFPVWLWSDSSTGAALLLSSQLKNDTSLTMHEHPVTITESIRNKGHTTGETISIDIGSPCPTLKQLKSSFKKLKRECIFRSSKDFWESDSSWLGDIEQTGWLSHVSSCLELVHDIIKKINEKQTSVIVCDPDGRHFAILITSLVQILLDPYYRSLMGLQALIQKDWVMKGFPFCQRLHHISESSKSTIGSQIRTASFKGKDERRDKDLTYEGESPVFVLFLECLHQLIRQHPLEFEYTEQFLVCFMMHRILVCLVLFYSTALMN</sequence>
<name>A0A7M5UQV2_9CNID</name>
<dbReference type="SUPFAM" id="SSF50729">
    <property type="entry name" value="PH domain-like"/>
    <property type="match status" value="1"/>
</dbReference>
<dbReference type="Proteomes" id="UP000594262">
    <property type="component" value="Unplaced"/>
</dbReference>
<evidence type="ECO:0000256" key="1">
    <source>
        <dbReference type="ARBA" id="ARBA00007471"/>
    </source>
</evidence>
<dbReference type="PANTHER" id="PTHR10807:SF110">
    <property type="entry name" value="FI17948P1"/>
    <property type="match status" value="1"/>
</dbReference>
<evidence type="ECO:0000313" key="3">
    <source>
        <dbReference type="EnsemblMetazoa" id="CLYHEMP004254.1"/>
    </source>
</evidence>
<dbReference type="SUPFAM" id="SSF52799">
    <property type="entry name" value="(Phosphotyrosine protein) phosphatases II"/>
    <property type="match status" value="1"/>
</dbReference>